<dbReference type="AlphaFoldDB" id="A0A4Y3HYB9"/>
<proteinExistence type="predicted"/>
<accession>A0A4Y3HYB9</accession>
<evidence type="ECO:0000313" key="1">
    <source>
        <dbReference type="EMBL" id="GEA51710.1"/>
    </source>
</evidence>
<sequence>MIKYFITGLVCLFLSACSQEDTFQSRASTLTNWEQLLAPEQKEIFLGVMEQEKLRAKEHDELDPFIQPQSIGNDVAMVNPEIVNKRASIAGFVVPLEWDMDVVTEFLLVPYFGACIHIPPPPASQMIHVHYPEGVPNLLMRDAVVVSGMLVSQQDQFGDAWDVAYQVTDAMVEAY</sequence>
<dbReference type="InterPro" id="IPR021727">
    <property type="entry name" value="DUF3299"/>
</dbReference>
<reference evidence="1 2" key="1">
    <citation type="submission" date="2019-06" db="EMBL/GenBank/DDBJ databases">
        <title>Whole genome shotgun sequence of Vibrio inusitatus NBRC 102082.</title>
        <authorList>
            <person name="Hosoyama A."/>
            <person name="Uohara A."/>
            <person name="Ohji S."/>
            <person name="Ichikawa N."/>
        </authorList>
    </citation>
    <scope>NUCLEOTIDE SEQUENCE [LARGE SCALE GENOMIC DNA]</scope>
    <source>
        <strain evidence="1 2">NBRC 102082</strain>
    </source>
</reference>
<protein>
    <recommendedName>
        <fullName evidence="3">Lipoprotein</fullName>
    </recommendedName>
</protein>
<gene>
    <name evidence="1" type="ORF">VIN01S_25140</name>
</gene>
<evidence type="ECO:0008006" key="3">
    <source>
        <dbReference type="Google" id="ProtNLM"/>
    </source>
</evidence>
<keyword evidence="2" id="KW-1185">Reference proteome</keyword>
<name>A0A4Y3HYB9_9VIBR</name>
<dbReference type="OrthoDB" id="9784998at2"/>
<dbReference type="RefSeq" id="WP_141346184.1">
    <property type="nucleotide sequence ID" value="NZ_BJLF01000012.1"/>
</dbReference>
<dbReference type="Pfam" id="PF11736">
    <property type="entry name" value="DUF3299"/>
    <property type="match status" value="1"/>
</dbReference>
<dbReference type="PROSITE" id="PS51257">
    <property type="entry name" value="PROKAR_LIPOPROTEIN"/>
    <property type="match status" value="1"/>
</dbReference>
<comment type="caution">
    <text evidence="1">The sequence shown here is derived from an EMBL/GenBank/DDBJ whole genome shotgun (WGS) entry which is preliminary data.</text>
</comment>
<evidence type="ECO:0000313" key="2">
    <source>
        <dbReference type="Proteomes" id="UP000318717"/>
    </source>
</evidence>
<dbReference type="Gene3D" id="2.40.50.870">
    <property type="entry name" value="Protein of unknown function (DUF3299)"/>
    <property type="match status" value="1"/>
</dbReference>
<organism evidence="1 2">
    <name type="scientific">Vibrio inusitatus NBRC 102082</name>
    <dbReference type="NCBI Taxonomy" id="1219070"/>
    <lineage>
        <taxon>Bacteria</taxon>
        <taxon>Pseudomonadati</taxon>
        <taxon>Pseudomonadota</taxon>
        <taxon>Gammaproteobacteria</taxon>
        <taxon>Vibrionales</taxon>
        <taxon>Vibrionaceae</taxon>
        <taxon>Vibrio</taxon>
    </lineage>
</organism>
<dbReference type="Proteomes" id="UP000318717">
    <property type="component" value="Unassembled WGS sequence"/>
</dbReference>
<dbReference type="EMBL" id="BJLF01000012">
    <property type="protein sequence ID" value="GEA51710.1"/>
    <property type="molecule type" value="Genomic_DNA"/>
</dbReference>